<feature type="transmembrane region" description="Helical" evidence="1">
    <location>
        <begin position="241"/>
        <end position="262"/>
    </location>
</feature>
<evidence type="ECO:0000313" key="3">
    <source>
        <dbReference type="Proteomes" id="UP000194639"/>
    </source>
</evidence>
<evidence type="ECO:0000313" key="2">
    <source>
        <dbReference type="EMBL" id="OUI83428.1"/>
    </source>
</evidence>
<feature type="transmembrane region" description="Helical" evidence="1">
    <location>
        <begin position="110"/>
        <end position="128"/>
    </location>
</feature>
<feature type="transmembrane region" description="Helical" evidence="1">
    <location>
        <begin position="325"/>
        <end position="346"/>
    </location>
</feature>
<reference evidence="2 3" key="1">
    <citation type="submission" date="2014-06" db="EMBL/GenBank/DDBJ databases">
        <authorList>
            <person name="Ju J."/>
            <person name="Zhang J."/>
        </authorList>
    </citation>
    <scope>NUCLEOTIDE SEQUENCE [LARGE SCALE GENOMIC DNA]</scope>
    <source>
        <strain evidence="2">DmW_045</strain>
    </source>
</reference>
<dbReference type="AlphaFoldDB" id="A0A252A3U0"/>
<feature type="transmembrane region" description="Helical" evidence="1">
    <location>
        <begin position="192"/>
        <end position="214"/>
    </location>
</feature>
<sequence>MKMLKNIIEYKKNIIETFVSIFFLFYMYSFLMRSFISVDTPFYTLIGRSIVYDHVLPYKYIFDHKPFFNFVLYGIWDAIIPVKTGMFTVLALCCAFFTARLGAAIWNVKWFNIFIISVTTGSAFEMLSGNTEAIQTLFQILILFLLRSPSYLALASAGVLTALAFNVNYLTAICLFFPVMFLLFVQRRPIRGTIIFSIGVLVGLVLLFSPYWLYDTHSLLEYFKQQKQFLSGYNQGLKSRVLTLLKLTFYLMFFLPVIYVWAKNNIFDKRVKSDNIVLGLWFVSALVTSCLSGHPFNHYFSLWFVPVVIMICEVYKFNAKGFSKIFIPIVGLTLFSTIDVTINNFVKYRNISRIDYSKMSQITAGAPVLNIRAWEVHYYMANMRNADPYLFRDHVDIAFGHNAVQRYMQDLLQKPSSIISVYNGCNNGQIEQPICAYIQNHYDKVYSVKIVKVSGKINPYSFDLYKIKP</sequence>
<evidence type="ECO:0008006" key="4">
    <source>
        <dbReference type="Google" id="ProtNLM"/>
    </source>
</evidence>
<organism evidence="2 3">
    <name type="scientific">Acetobacter orientalis</name>
    <dbReference type="NCBI Taxonomy" id="146474"/>
    <lineage>
        <taxon>Bacteria</taxon>
        <taxon>Pseudomonadati</taxon>
        <taxon>Pseudomonadota</taxon>
        <taxon>Alphaproteobacteria</taxon>
        <taxon>Acetobacterales</taxon>
        <taxon>Acetobacteraceae</taxon>
        <taxon>Acetobacter</taxon>
    </lineage>
</organism>
<feature type="transmembrane region" description="Helical" evidence="1">
    <location>
        <begin position="14"/>
        <end position="36"/>
    </location>
</feature>
<feature type="transmembrane region" description="Helical" evidence="1">
    <location>
        <begin position="274"/>
        <end position="294"/>
    </location>
</feature>
<gene>
    <name evidence="2" type="ORF">HK12_02375</name>
</gene>
<feature type="transmembrane region" description="Helical" evidence="1">
    <location>
        <begin position="167"/>
        <end position="185"/>
    </location>
</feature>
<dbReference type="EMBL" id="JOMO01000014">
    <property type="protein sequence ID" value="OUI83428.1"/>
    <property type="molecule type" value="Genomic_DNA"/>
</dbReference>
<name>A0A252A3U0_9PROT</name>
<protein>
    <recommendedName>
        <fullName evidence="4">Glycosyltransferase RgtA/B/C/D-like domain-containing protein</fullName>
    </recommendedName>
</protein>
<comment type="caution">
    <text evidence="2">The sequence shown here is derived from an EMBL/GenBank/DDBJ whole genome shotgun (WGS) entry which is preliminary data.</text>
</comment>
<keyword evidence="1" id="KW-0812">Transmembrane</keyword>
<proteinExistence type="predicted"/>
<feature type="transmembrane region" description="Helical" evidence="1">
    <location>
        <begin position="70"/>
        <end position="98"/>
    </location>
</feature>
<keyword evidence="1" id="KW-1133">Transmembrane helix</keyword>
<accession>A0A252A3U0</accession>
<dbReference type="Proteomes" id="UP000194639">
    <property type="component" value="Unassembled WGS sequence"/>
</dbReference>
<evidence type="ECO:0000256" key="1">
    <source>
        <dbReference type="SAM" id="Phobius"/>
    </source>
</evidence>
<keyword evidence="1" id="KW-0472">Membrane</keyword>